<proteinExistence type="inferred from homology"/>
<evidence type="ECO:0000313" key="8">
    <source>
        <dbReference type="EMBL" id="AGN48279.1"/>
    </source>
</evidence>
<sequence>MEVHVLAATSKLLSCGEQEGGPAPILSHLVLSTQCLEGFEVPVHLLSDNKFYTEIQIRHHGCFDCTEWKQVFSTFVGHRALDKILLPELGNCQERPFRITYDGGNDWGGLFITIPVYCDAEKMTYDDFTAVAIRIAIGAALEEYYELLFTYGELVNSSTRYNVDSARLEALSCQLLEYSPSHLNEAQTKYFRDIKKRLSELLGKTRQYVISAAEYLSNNLQRFDAPPDTSAKQATIKERIDESTHLLKQVAGASMLPMKKYTPVPQGSENLRAVAQGLSALVKTLGTRGTEKIADARFSSNTATSELEPPGCSRGFEKAAPPMPDIRNVIMTDRQKTTMSITSRSVTHYTMYDCLAAACEIMEAENNSTRRSWSLGKVSIVLMSCYNSGAPIMVVNYSQDSLKLCYPKVRSGASILATIMRPLGETSVQNLTEAAQQEIAKNAPCFQCPLKALKDPDSLTKLFAVDCEQLLLYSFQARVAAAFTAAVSEAIVRATHTESNTTRLGQLINYDIPLYQPFDSLEANWPTQIARMASDLMAVLCITLQSERLSVFMKSGIWRAILAMLIRKENHRRPYLAPVHVEDDVYLFDYFRFGSSNIVRITTEPVVLKARKPKIDGLYELDFIASPPSGLHPWTKQKFRPGEFHSYICVGFNSALNALLIFPGGFGLEFDFGEALKEVWEDRLDHLVLKRFSRRAPYYPESYLPSCEFMQKINTAG</sequence>
<name>A0A0K0K735_ILTV</name>
<evidence type="ECO:0000256" key="1">
    <source>
        <dbReference type="ARBA" id="ARBA00022561"/>
    </source>
</evidence>
<dbReference type="EMBL" id="JX458823">
    <property type="protein sequence ID" value="AGN48279.1"/>
    <property type="molecule type" value="Genomic_DNA"/>
</dbReference>
<evidence type="ECO:0000256" key="3">
    <source>
        <dbReference type="ARBA" id="ARBA00022612"/>
    </source>
</evidence>
<dbReference type="GO" id="GO:0051276">
    <property type="term" value="P:chromosome organization"/>
    <property type="evidence" value="ECO:0007669"/>
    <property type="project" value="InterPro"/>
</dbReference>
<dbReference type="GO" id="GO:0019028">
    <property type="term" value="C:viral capsid"/>
    <property type="evidence" value="ECO:0007669"/>
    <property type="project" value="UniProtKB-KW"/>
</dbReference>
<gene>
    <name evidence="8" type="primary">UL17</name>
    <name evidence="8" type="ORF">ILTVWG_ORF47</name>
</gene>
<evidence type="ECO:0000256" key="4">
    <source>
        <dbReference type="ARBA" id="ARBA00022844"/>
    </source>
</evidence>
<protein>
    <submittedName>
        <fullName evidence="8">DNA packaging tegument protein UL17</fullName>
    </submittedName>
</protein>
<feature type="region of interest" description="Disordered" evidence="7">
    <location>
        <begin position="296"/>
        <end position="318"/>
    </location>
</feature>
<evidence type="ECO:0000256" key="6">
    <source>
        <dbReference type="ARBA" id="ARBA00023219"/>
    </source>
</evidence>
<evidence type="ECO:0000256" key="7">
    <source>
        <dbReference type="SAM" id="MobiDB-lite"/>
    </source>
</evidence>
<dbReference type="Proteomes" id="UP000165693">
    <property type="component" value="Genome"/>
</dbReference>
<keyword evidence="2" id="KW-1048">Host nucleus</keyword>
<dbReference type="Pfam" id="PF04559">
    <property type="entry name" value="Herpes_UL17"/>
    <property type="match status" value="1"/>
</dbReference>
<reference evidence="9" key="1">
    <citation type="submission" date="2012-08" db="EMBL/GenBank/DDBJ databases">
        <authorList>
            <person name="Xu Y.-L."/>
            <person name="He P."/>
            <person name="Zhang L."/>
            <person name="Dong S.-L."/>
            <person name="Li F."/>
        </authorList>
    </citation>
    <scope>NUCLEOTIDE SEQUENCE [LARGE SCALE GENOMIC DNA]</scope>
</reference>
<evidence type="ECO:0000256" key="2">
    <source>
        <dbReference type="ARBA" id="ARBA00022562"/>
    </source>
</evidence>
<keyword evidence="6" id="KW-0231">Viral genome packaging</keyword>
<organism evidence="8 9">
    <name type="scientific">Infectious laryngotracheitis virus</name>
    <name type="common">ILTV</name>
    <name type="synonym">Gallid herpesvirus 1</name>
    <dbReference type="NCBI Taxonomy" id="10386"/>
    <lineage>
        <taxon>Viruses</taxon>
        <taxon>Duplodnaviria</taxon>
        <taxon>Heunggongvirae</taxon>
        <taxon>Peploviricota</taxon>
        <taxon>Herviviricetes</taxon>
        <taxon>Herpesvirales</taxon>
        <taxon>Orthoherpesviridae</taxon>
        <taxon>Alphaherpesvirinae</taxon>
        <taxon>Iltovirus</taxon>
        <taxon>Iltovirus gallidalpha1</taxon>
    </lineage>
</organism>
<dbReference type="HAMAP" id="MF_04017">
    <property type="entry name" value="HSV_CVC1"/>
    <property type="match status" value="1"/>
</dbReference>
<keyword evidence="3" id="KW-1188">Viral release from host cell</keyword>
<keyword evidence="5" id="KW-0426">Late protein</keyword>
<evidence type="ECO:0000256" key="5">
    <source>
        <dbReference type="ARBA" id="ARBA00022921"/>
    </source>
</evidence>
<keyword evidence="1" id="KW-0167">Capsid protein</keyword>
<evidence type="ECO:0000313" key="9">
    <source>
        <dbReference type="Proteomes" id="UP000165693"/>
    </source>
</evidence>
<organismHost>
    <name type="scientific">Gallus gallus</name>
    <name type="common">Chicken</name>
    <dbReference type="NCBI Taxonomy" id="9031"/>
</organismHost>
<keyword evidence="4" id="KW-0946">Virion</keyword>
<dbReference type="InterPro" id="IPR007640">
    <property type="entry name" value="UL17-like"/>
</dbReference>
<accession>A0A0K0K735</accession>